<dbReference type="EMBL" id="BPRB01000011">
    <property type="protein sequence ID" value="GJE58136.1"/>
    <property type="molecule type" value="Genomic_DNA"/>
</dbReference>
<accession>A0ABQ4TSW1</accession>
<feature type="domain" description="TadE-like" evidence="1">
    <location>
        <begin position="14"/>
        <end position="51"/>
    </location>
</feature>
<evidence type="ECO:0000313" key="2">
    <source>
        <dbReference type="EMBL" id="GJE58136.1"/>
    </source>
</evidence>
<dbReference type="InterPro" id="IPR012495">
    <property type="entry name" value="TadE-like_dom"/>
</dbReference>
<dbReference type="RefSeq" id="WP_238180771.1">
    <property type="nucleotide sequence ID" value="NZ_BPRB01000011.1"/>
</dbReference>
<reference evidence="2" key="1">
    <citation type="journal article" date="2021" name="Front. Microbiol.">
        <title>Comprehensive Comparative Genomics and Phenotyping of Methylobacterium Species.</title>
        <authorList>
            <person name="Alessa O."/>
            <person name="Ogura Y."/>
            <person name="Fujitani Y."/>
            <person name="Takami H."/>
            <person name="Hayashi T."/>
            <person name="Sahin N."/>
            <person name="Tani A."/>
        </authorList>
    </citation>
    <scope>NUCLEOTIDE SEQUENCE</scope>
    <source>
        <strain evidence="2">DSM 23632</strain>
    </source>
</reference>
<evidence type="ECO:0000313" key="3">
    <source>
        <dbReference type="Proteomes" id="UP001055057"/>
    </source>
</evidence>
<proteinExistence type="predicted"/>
<evidence type="ECO:0000259" key="1">
    <source>
        <dbReference type="Pfam" id="PF07811"/>
    </source>
</evidence>
<dbReference type="Proteomes" id="UP001055057">
    <property type="component" value="Unassembled WGS sequence"/>
</dbReference>
<reference evidence="2" key="2">
    <citation type="submission" date="2021-08" db="EMBL/GenBank/DDBJ databases">
        <authorList>
            <person name="Tani A."/>
            <person name="Ola A."/>
            <person name="Ogura Y."/>
            <person name="Katsura K."/>
            <person name="Hayashi T."/>
        </authorList>
    </citation>
    <scope>NUCLEOTIDE SEQUENCE</scope>
    <source>
        <strain evidence="2">DSM 23632</strain>
    </source>
</reference>
<protein>
    <recommendedName>
        <fullName evidence="1">TadE-like domain-containing protein</fullName>
    </recommendedName>
</protein>
<organism evidence="2 3">
    <name type="scientific">Methylobacterium trifolii</name>
    <dbReference type="NCBI Taxonomy" id="1003092"/>
    <lineage>
        <taxon>Bacteria</taxon>
        <taxon>Pseudomonadati</taxon>
        <taxon>Pseudomonadota</taxon>
        <taxon>Alphaproteobacteria</taxon>
        <taxon>Hyphomicrobiales</taxon>
        <taxon>Methylobacteriaceae</taxon>
        <taxon>Methylobacterium</taxon>
    </lineage>
</organism>
<keyword evidence="3" id="KW-1185">Reference proteome</keyword>
<dbReference type="Pfam" id="PF07811">
    <property type="entry name" value="TadE"/>
    <property type="match status" value="1"/>
</dbReference>
<name>A0ABQ4TSW1_9HYPH</name>
<gene>
    <name evidence="2" type="ORF">MPOCJGCO_0214</name>
</gene>
<sequence length="190" mass="19710">MRGALARFAAARGGASAVEFAFIAPLLLGLFMGAVEIPRAIATGDRLALAAGTLADLIARDDSSALPDIFASAQTVAAPYSLDGAGIVLTAAGVYQDGDAFVAKVCSSVQQNDEARAAGSTIGPAPAGMTTNGARFVMAEVRMRYHAIFSMIPVLNSWSFAYKTVWPIREGKTYNGQAEVVLPGGKPCPR</sequence>
<comment type="caution">
    <text evidence="2">The sequence shown here is derived from an EMBL/GenBank/DDBJ whole genome shotgun (WGS) entry which is preliminary data.</text>
</comment>